<dbReference type="PANTHER" id="PTHR46060:SF1">
    <property type="entry name" value="MARINER MOS1 TRANSPOSASE-LIKE PROTEIN"/>
    <property type="match status" value="1"/>
</dbReference>
<comment type="caution">
    <text evidence="1">The sequence shown here is derived from an EMBL/GenBank/DDBJ whole genome shotgun (WGS) entry which is preliminary data.</text>
</comment>
<sequence length="113" mass="13205">MQETLRRQGVNTPTTKFLHNNAHPHVSKVAQQKVEEMGWESLPHPPNSPDLALSDFHKFGSMRLSLAEKHSKSRFQTEKWVVTYFESQPVEFFHSGTHSLRRCWRQVVDNYGE</sequence>
<reference evidence="2" key="1">
    <citation type="submission" date="2017-10" db="EMBL/GenBank/DDBJ databases">
        <title>Rapid genome shrinkage in a self-fertile nematode reveals novel sperm competition proteins.</title>
        <authorList>
            <person name="Yin D."/>
            <person name="Schwarz E.M."/>
            <person name="Thomas C.G."/>
            <person name="Felde R.L."/>
            <person name="Korf I.F."/>
            <person name="Cutter A.D."/>
            <person name="Schartner C.M."/>
            <person name="Ralston E.J."/>
            <person name="Meyer B.J."/>
            <person name="Haag E.S."/>
        </authorList>
    </citation>
    <scope>NUCLEOTIDE SEQUENCE [LARGE SCALE GENOMIC DNA]</scope>
    <source>
        <strain evidence="2">JU1422</strain>
    </source>
</reference>
<keyword evidence="2" id="KW-1185">Reference proteome</keyword>
<evidence type="ECO:0000313" key="1">
    <source>
        <dbReference type="EMBL" id="PIC55075.1"/>
    </source>
</evidence>
<dbReference type="OrthoDB" id="9970333at2759"/>
<evidence type="ECO:0008006" key="3">
    <source>
        <dbReference type="Google" id="ProtNLM"/>
    </source>
</evidence>
<dbReference type="STRING" id="1611254.A0A2G5VTA8"/>
<dbReference type="PANTHER" id="PTHR46060">
    <property type="entry name" value="MARINER MOS1 TRANSPOSASE-LIKE PROTEIN"/>
    <property type="match status" value="1"/>
</dbReference>
<protein>
    <recommendedName>
        <fullName evidence="3">Mos1 transposase HTH domain-containing protein</fullName>
    </recommendedName>
</protein>
<dbReference type="GO" id="GO:0003676">
    <property type="term" value="F:nucleic acid binding"/>
    <property type="evidence" value="ECO:0007669"/>
    <property type="project" value="InterPro"/>
</dbReference>
<proteinExistence type="predicted"/>
<dbReference type="InterPro" id="IPR036397">
    <property type="entry name" value="RNaseH_sf"/>
</dbReference>
<dbReference type="Proteomes" id="UP000230233">
    <property type="component" value="Chromosome I"/>
</dbReference>
<dbReference type="AlphaFoldDB" id="A0A2G5VTA8"/>
<dbReference type="Gene3D" id="3.30.420.10">
    <property type="entry name" value="Ribonuclease H-like superfamily/Ribonuclease H"/>
    <property type="match status" value="1"/>
</dbReference>
<gene>
    <name evidence="1" type="primary">Cnig_chr_I.g504</name>
    <name evidence="1" type="ORF">B9Z55_000504</name>
</gene>
<dbReference type="InterPro" id="IPR052709">
    <property type="entry name" value="Transposase-MT_Hybrid"/>
</dbReference>
<dbReference type="EMBL" id="PDUG01000001">
    <property type="protein sequence ID" value="PIC55075.1"/>
    <property type="molecule type" value="Genomic_DNA"/>
</dbReference>
<evidence type="ECO:0000313" key="2">
    <source>
        <dbReference type="Proteomes" id="UP000230233"/>
    </source>
</evidence>
<organism evidence="1 2">
    <name type="scientific">Caenorhabditis nigoni</name>
    <dbReference type="NCBI Taxonomy" id="1611254"/>
    <lineage>
        <taxon>Eukaryota</taxon>
        <taxon>Metazoa</taxon>
        <taxon>Ecdysozoa</taxon>
        <taxon>Nematoda</taxon>
        <taxon>Chromadorea</taxon>
        <taxon>Rhabditida</taxon>
        <taxon>Rhabditina</taxon>
        <taxon>Rhabditomorpha</taxon>
        <taxon>Rhabditoidea</taxon>
        <taxon>Rhabditidae</taxon>
        <taxon>Peloderinae</taxon>
        <taxon>Caenorhabditis</taxon>
    </lineage>
</organism>
<accession>A0A2G5VTA8</accession>
<name>A0A2G5VTA8_9PELO</name>